<comment type="caution">
    <text evidence="1">The sequence shown here is derived from an EMBL/GenBank/DDBJ whole genome shotgun (WGS) entry which is preliminary data.</text>
</comment>
<reference evidence="1" key="1">
    <citation type="submission" date="2021-02" db="EMBL/GenBank/DDBJ databases">
        <authorList>
            <person name="Nowell W R."/>
        </authorList>
    </citation>
    <scope>NUCLEOTIDE SEQUENCE</scope>
</reference>
<dbReference type="GO" id="GO:0072686">
    <property type="term" value="C:mitotic spindle"/>
    <property type="evidence" value="ECO:0007669"/>
    <property type="project" value="TreeGrafter"/>
</dbReference>
<sequence length="127" mass="14582">SSSQMAHSQQPNISFPDTIAVCLDEDKSLLTCFYNDHSFYIWDIKNERSIEKRVSHLYHSGCGWGIETYAWTSASPSIFRPLTFITCSSDNTVRFWSLNHDETDSNFTSSQAANRVGRELMKIVYLE</sequence>
<dbReference type="InterPro" id="IPR036322">
    <property type="entry name" value="WD40_repeat_dom_sf"/>
</dbReference>
<keyword evidence="2" id="KW-1185">Reference proteome</keyword>
<feature type="non-terminal residue" evidence="1">
    <location>
        <position position="1"/>
    </location>
</feature>
<dbReference type="GO" id="GO:0007099">
    <property type="term" value="P:centriole replication"/>
    <property type="evidence" value="ECO:0007669"/>
    <property type="project" value="TreeGrafter"/>
</dbReference>
<evidence type="ECO:0000313" key="2">
    <source>
        <dbReference type="Proteomes" id="UP000663873"/>
    </source>
</evidence>
<proteinExistence type="predicted"/>
<dbReference type="Proteomes" id="UP000663873">
    <property type="component" value="Unassembled WGS sequence"/>
</dbReference>
<dbReference type="PANTHER" id="PTHR45589">
    <property type="entry name" value="WD REPEAT DOMAIN 62, ISOFORM G"/>
    <property type="match status" value="1"/>
</dbReference>
<feature type="non-terminal residue" evidence="1">
    <location>
        <position position="127"/>
    </location>
</feature>
<dbReference type="InterPro" id="IPR015943">
    <property type="entry name" value="WD40/YVTN_repeat-like_dom_sf"/>
</dbReference>
<dbReference type="AlphaFoldDB" id="A0A821NQ86"/>
<organism evidence="1 2">
    <name type="scientific">Rotaria socialis</name>
    <dbReference type="NCBI Taxonomy" id="392032"/>
    <lineage>
        <taxon>Eukaryota</taxon>
        <taxon>Metazoa</taxon>
        <taxon>Spiralia</taxon>
        <taxon>Gnathifera</taxon>
        <taxon>Rotifera</taxon>
        <taxon>Eurotatoria</taxon>
        <taxon>Bdelloidea</taxon>
        <taxon>Philodinida</taxon>
        <taxon>Philodinidae</taxon>
        <taxon>Rotaria</taxon>
    </lineage>
</organism>
<accession>A0A821NQ86</accession>
<evidence type="ECO:0000313" key="1">
    <source>
        <dbReference type="EMBL" id="CAF4788296.1"/>
    </source>
</evidence>
<dbReference type="Gene3D" id="2.130.10.10">
    <property type="entry name" value="YVTN repeat-like/Quinoprotein amine dehydrogenase"/>
    <property type="match status" value="1"/>
</dbReference>
<dbReference type="PANTHER" id="PTHR45589:SF1">
    <property type="entry name" value="WD REPEAT DOMAIN 62, ISOFORM G"/>
    <property type="match status" value="1"/>
</dbReference>
<dbReference type="EMBL" id="CAJOBP010045813">
    <property type="protein sequence ID" value="CAF4788296.1"/>
    <property type="molecule type" value="Genomic_DNA"/>
</dbReference>
<protein>
    <submittedName>
        <fullName evidence="1">Uncharacterized protein</fullName>
    </submittedName>
</protein>
<dbReference type="SUPFAM" id="SSF50978">
    <property type="entry name" value="WD40 repeat-like"/>
    <property type="match status" value="1"/>
</dbReference>
<name>A0A821NQ86_9BILA</name>
<dbReference type="InterPro" id="IPR052779">
    <property type="entry name" value="WDR62"/>
</dbReference>
<gene>
    <name evidence="1" type="ORF">UJA718_LOCUS40714</name>
</gene>